<comment type="caution">
    <text evidence="1">The sequence shown here is derived from an EMBL/GenBank/DDBJ whole genome shotgun (WGS) entry which is preliminary data.</text>
</comment>
<sequence>MSDKTLSPSPTVDPHQHLQIVLNPDGTLTRLQQFPCTSPTSDPNLPISVLTKDVTINQSNNTWTQIFLPRKALDNSSSNKKLPLIVFFHGSGFIVLSAASTIFHDFCVNMANDVEAVVVSVEYRLARSTGCLRLTMMPWKRCVGSKPVKKNG</sequence>
<gene>
    <name evidence="1" type="ORF">L6164_006148</name>
</gene>
<dbReference type="Proteomes" id="UP000828941">
    <property type="component" value="Chromosome 3"/>
</dbReference>
<evidence type="ECO:0000313" key="2">
    <source>
        <dbReference type="Proteomes" id="UP000828941"/>
    </source>
</evidence>
<evidence type="ECO:0000313" key="1">
    <source>
        <dbReference type="EMBL" id="KAI4351838.1"/>
    </source>
</evidence>
<organism evidence="1 2">
    <name type="scientific">Bauhinia variegata</name>
    <name type="common">Purple orchid tree</name>
    <name type="synonym">Phanera variegata</name>
    <dbReference type="NCBI Taxonomy" id="167791"/>
    <lineage>
        <taxon>Eukaryota</taxon>
        <taxon>Viridiplantae</taxon>
        <taxon>Streptophyta</taxon>
        <taxon>Embryophyta</taxon>
        <taxon>Tracheophyta</taxon>
        <taxon>Spermatophyta</taxon>
        <taxon>Magnoliopsida</taxon>
        <taxon>eudicotyledons</taxon>
        <taxon>Gunneridae</taxon>
        <taxon>Pentapetalae</taxon>
        <taxon>rosids</taxon>
        <taxon>fabids</taxon>
        <taxon>Fabales</taxon>
        <taxon>Fabaceae</taxon>
        <taxon>Cercidoideae</taxon>
        <taxon>Cercideae</taxon>
        <taxon>Bauhiniinae</taxon>
        <taxon>Bauhinia</taxon>
    </lineage>
</organism>
<reference evidence="1 2" key="1">
    <citation type="journal article" date="2022" name="DNA Res.">
        <title>Chromosomal-level genome assembly of the orchid tree Bauhinia variegata (Leguminosae; Cercidoideae) supports the allotetraploid origin hypothesis of Bauhinia.</title>
        <authorList>
            <person name="Zhong Y."/>
            <person name="Chen Y."/>
            <person name="Zheng D."/>
            <person name="Pang J."/>
            <person name="Liu Y."/>
            <person name="Luo S."/>
            <person name="Meng S."/>
            <person name="Qian L."/>
            <person name="Wei D."/>
            <person name="Dai S."/>
            <person name="Zhou R."/>
        </authorList>
    </citation>
    <scope>NUCLEOTIDE SEQUENCE [LARGE SCALE GENOMIC DNA]</scope>
    <source>
        <strain evidence="1">BV-YZ2020</strain>
    </source>
</reference>
<proteinExistence type="predicted"/>
<name>A0ACB9PT18_BAUVA</name>
<protein>
    <submittedName>
        <fullName evidence="1">Uncharacterized protein</fullName>
    </submittedName>
</protein>
<dbReference type="EMBL" id="CM039428">
    <property type="protein sequence ID" value="KAI4351838.1"/>
    <property type="molecule type" value="Genomic_DNA"/>
</dbReference>
<accession>A0ACB9PT18</accession>
<keyword evidence="2" id="KW-1185">Reference proteome</keyword>